<feature type="transmembrane region" description="Helical" evidence="1">
    <location>
        <begin position="21"/>
        <end position="42"/>
    </location>
</feature>
<reference evidence="2" key="2">
    <citation type="submission" date="2020-09" db="EMBL/GenBank/DDBJ databases">
        <authorList>
            <person name="Sun Q."/>
            <person name="Zhou Y."/>
        </authorList>
    </citation>
    <scope>NUCLEOTIDE SEQUENCE</scope>
    <source>
        <strain evidence="2">CGMCC 1.12785</strain>
    </source>
</reference>
<name>A0A8J2TW68_9MICO</name>
<comment type="caution">
    <text evidence="2">The sequence shown here is derived from an EMBL/GenBank/DDBJ whole genome shotgun (WGS) entry which is preliminary data.</text>
</comment>
<feature type="transmembrane region" description="Helical" evidence="1">
    <location>
        <begin position="107"/>
        <end position="125"/>
    </location>
</feature>
<dbReference type="Proteomes" id="UP000616114">
    <property type="component" value="Unassembled WGS sequence"/>
</dbReference>
<proteinExistence type="predicted"/>
<evidence type="ECO:0000313" key="3">
    <source>
        <dbReference type="Proteomes" id="UP000616114"/>
    </source>
</evidence>
<protein>
    <recommendedName>
        <fullName evidence="4">DUF340 domain-containing protein</fullName>
    </recommendedName>
</protein>
<evidence type="ECO:0000313" key="2">
    <source>
        <dbReference type="EMBL" id="GGA06451.1"/>
    </source>
</evidence>
<keyword evidence="3" id="KW-1185">Reference proteome</keyword>
<sequence length="166" mass="17137">MSTAPTPALQPGARTPDKLPLGVELIALAVVLPMGWLAQLIATDLSPGRAALGMLVLAAIAVLGILIARPTARLRLPAVAWVSVVGILASIPAFPWGGFVVEMVGEIDFLALSVPCLAFAGLAITTRELDIVKRSGWKLLIVGVFVLIGTFLGSAVVAHLTLGLMG</sequence>
<keyword evidence="1" id="KW-0472">Membrane</keyword>
<reference evidence="2" key="1">
    <citation type="journal article" date="2014" name="Int. J. Syst. Evol. Microbiol.">
        <title>Complete genome sequence of Corynebacterium casei LMG S-19264T (=DSM 44701T), isolated from a smear-ripened cheese.</title>
        <authorList>
            <consortium name="US DOE Joint Genome Institute (JGI-PGF)"/>
            <person name="Walter F."/>
            <person name="Albersmeier A."/>
            <person name="Kalinowski J."/>
            <person name="Ruckert C."/>
        </authorList>
    </citation>
    <scope>NUCLEOTIDE SEQUENCE</scope>
    <source>
        <strain evidence="2">CGMCC 1.12785</strain>
    </source>
</reference>
<gene>
    <name evidence="2" type="ORF">GCM10011333_06780</name>
</gene>
<evidence type="ECO:0008006" key="4">
    <source>
        <dbReference type="Google" id="ProtNLM"/>
    </source>
</evidence>
<evidence type="ECO:0000256" key="1">
    <source>
        <dbReference type="SAM" id="Phobius"/>
    </source>
</evidence>
<feature type="transmembrane region" description="Helical" evidence="1">
    <location>
        <begin position="137"/>
        <end position="162"/>
    </location>
</feature>
<organism evidence="2 3">
    <name type="scientific">Sediminivirga luteola</name>
    <dbReference type="NCBI Taxonomy" id="1774748"/>
    <lineage>
        <taxon>Bacteria</taxon>
        <taxon>Bacillati</taxon>
        <taxon>Actinomycetota</taxon>
        <taxon>Actinomycetes</taxon>
        <taxon>Micrococcales</taxon>
        <taxon>Brevibacteriaceae</taxon>
        <taxon>Sediminivirga</taxon>
    </lineage>
</organism>
<dbReference type="AlphaFoldDB" id="A0A8J2TW68"/>
<dbReference type="RefSeq" id="WP_188549496.1">
    <property type="nucleotide sequence ID" value="NZ_BMFY01000002.1"/>
</dbReference>
<keyword evidence="1" id="KW-0812">Transmembrane</keyword>
<feature type="transmembrane region" description="Helical" evidence="1">
    <location>
        <begin position="48"/>
        <end position="67"/>
    </location>
</feature>
<dbReference type="EMBL" id="BMFY01000002">
    <property type="protein sequence ID" value="GGA06451.1"/>
    <property type="molecule type" value="Genomic_DNA"/>
</dbReference>
<accession>A0A8J2TW68</accession>
<feature type="transmembrane region" description="Helical" evidence="1">
    <location>
        <begin position="79"/>
        <end position="101"/>
    </location>
</feature>
<keyword evidence="1" id="KW-1133">Transmembrane helix</keyword>